<proteinExistence type="predicted"/>
<evidence type="ECO:0000313" key="3">
    <source>
        <dbReference type="Proteomes" id="UP000324194"/>
    </source>
</evidence>
<dbReference type="RefSeq" id="WP_148340556.1">
    <property type="nucleotide sequence ID" value="NZ_LR699120.1"/>
</dbReference>
<gene>
    <name evidence="2" type="ORF">AQUSIP_24900</name>
</gene>
<evidence type="ECO:0000256" key="1">
    <source>
        <dbReference type="SAM" id="Phobius"/>
    </source>
</evidence>
<feature type="transmembrane region" description="Helical" evidence="1">
    <location>
        <begin position="69"/>
        <end position="88"/>
    </location>
</feature>
<dbReference type="KEGG" id="asip:AQUSIP_24900"/>
<keyword evidence="3" id="KW-1185">Reference proteome</keyword>
<sequence>MALIIIFLGIAATIYYFYAMASIRKKLPNDYKGILSDSSSPTFAILLIIAVILSMGFLASEKWIERSHILPFVLTIAIMILVFRRIYLYQRFKKLNFPIIYLRAMFINTIVLILGLLMIVWGDYLTLIFKL</sequence>
<keyword evidence="1" id="KW-1133">Transmembrane helix</keyword>
<feature type="transmembrane region" description="Helical" evidence="1">
    <location>
        <begin position="6"/>
        <end position="23"/>
    </location>
</feature>
<feature type="transmembrane region" description="Helical" evidence="1">
    <location>
        <begin position="43"/>
        <end position="63"/>
    </location>
</feature>
<dbReference type="AlphaFoldDB" id="A0A5E4PLH3"/>
<protein>
    <submittedName>
        <fullName evidence="2">Uncharacterized protein</fullName>
    </submittedName>
</protein>
<keyword evidence="1" id="KW-0812">Transmembrane</keyword>
<keyword evidence="1" id="KW-0472">Membrane</keyword>
<evidence type="ECO:0000313" key="2">
    <source>
        <dbReference type="EMBL" id="VVC77163.1"/>
    </source>
</evidence>
<organism evidence="2 3">
    <name type="scientific">Aquicella siphonis</name>
    <dbReference type="NCBI Taxonomy" id="254247"/>
    <lineage>
        <taxon>Bacteria</taxon>
        <taxon>Pseudomonadati</taxon>
        <taxon>Pseudomonadota</taxon>
        <taxon>Gammaproteobacteria</taxon>
        <taxon>Legionellales</taxon>
        <taxon>Coxiellaceae</taxon>
        <taxon>Aquicella</taxon>
    </lineage>
</organism>
<accession>A0A5E4PLH3</accession>
<name>A0A5E4PLH3_9COXI</name>
<dbReference type="EMBL" id="LR699120">
    <property type="protein sequence ID" value="VVC77163.1"/>
    <property type="molecule type" value="Genomic_DNA"/>
</dbReference>
<reference evidence="2 3" key="1">
    <citation type="submission" date="2019-08" db="EMBL/GenBank/DDBJ databases">
        <authorList>
            <person name="Guy L."/>
        </authorList>
    </citation>
    <scope>NUCLEOTIDE SEQUENCE [LARGE SCALE GENOMIC DNA]</scope>
    <source>
        <strain evidence="2 3">SGT-108</strain>
    </source>
</reference>
<feature type="transmembrane region" description="Helical" evidence="1">
    <location>
        <begin position="100"/>
        <end position="121"/>
    </location>
</feature>
<dbReference type="Proteomes" id="UP000324194">
    <property type="component" value="Chromosome 2"/>
</dbReference>